<comment type="caution">
    <text evidence="6">The sequence shown here is derived from an EMBL/GenBank/DDBJ whole genome shotgun (WGS) entry which is preliminary data.</text>
</comment>
<evidence type="ECO:0000256" key="4">
    <source>
        <dbReference type="ARBA" id="ARBA00022917"/>
    </source>
</evidence>
<gene>
    <name evidence="6" type="ORF">S01H4_36882</name>
</gene>
<dbReference type="GO" id="GO:0050567">
    <property type="term" value="F:glutaminyl-tRNA synthase (glutamine-hydrolyzing) activity"/>
    <property type="evidence" value="ECO:0007669"/>
    <property type="project" value="TreeGrafter"/>
</dbReference>
<dbReference type="InterPro" id="IPR017959">
    <property type="entry name" value="Asn/Gln-tRNA_amidoTrfase_suB/E"/>
</dbReference>
<feature type="non-terminal residue" evidence="6">
    <location>
        <position position="1"/>
    </location>
</feature>
<dbReference type="PANTHER" id="PTHR11659">
    <property type="entry name" value="GLUTAMYL-TRNA GLN AMIDOTRANSFERASE SUBUNIT B MITOCHONDRIAL AND PROKARYOTIC PET112-RELATED"/>
    <property type="match status" value="1"/>
</dbReference>
<sequence>HVQLKTKTKMFCRCSNDSEGVAPNENICPICMGMPGTLPVANQQAIKWTAKTGLALNCQVNPESKFDRKHYFYPDLPKGFQISQYDQPIAKGGYLEVDIAGEERVRINRVHLEEDAGKLLHPKGSKKSLVDLNRAGTPLLEIVTEPDIESAAQAKEFLRLLKLTVIYLGISDADMEKGQLRVDANISIQRGQESSMVVEIKNMNSFRAVFDALTFEEKRLKDNFDQFKGEEKKQTRGWLADQKKTTEQRIKEEAADYRYFPEPDIPPLEFTKEEIKKLKSELPQLPAEKKRRFR</sequence>
<dbReference type="InterPro" id="IPR017958">
    <property type="entry name" value="Gln-tRNA_amidoTrfase_suB_CS"/>
</dbReference>
<protein>
    <recommendedName>
        <fullName evidence="5">Aspartyl/Glutamyl-tRNA(Gln) amidotransferase subunit B/E catalytic domain-containing protein</fullName>
    </recommendedName>
</protein>
<dbReference type="AlphaFoldDB" id="X1CS97"/>
<evidence type="ECO:0000256" key="3">
    <source>
        <dbReference type="ARBA" id="ARBA00022840"/>
    </source>
</evidence>
<dbReference type="InterPro" id="IPR006075">
    <property type="entry name" value="Asn/Gln-tRNA_Trfase_suB/E_cat"/>
</dbReference>
<dbReference type="NCBIfam" id="NF004012">
    <property type="entry name" value="PRK05477.1-2"/>
    <property type="match status" value="1"/>
</dbReference>
<dbReference type="GO" id="GO:0006412">
    <property type="term" value="P:translation"/>
    <property type="evidence" value="ECO:0007669"/>
    <property type="project" value="UniProtKB-KW"/>
</dbReference>
<reference evidence="6" key="1">
    <citation type="journal article" date="2014" name="Front. Microbiol.">
        <title>High frequency of phylogenetically diverse reductive dehalogenase-homologous genes in deep subseafloor sedimentary metagenomes.</title>
        <authorList>
            <person name="Kawai M."/>
            <person name="Futagami T."/>
            <person name="Toyoda A."/>
            <person name="Takaki Y."/>
            <person name="Nishi S."/>
            <person name="Hori S."/>
            <person name="Arai W."/>
            <person name="Tsubouchi T."/>
            <person name="Morono Y."/>
            <person name="Uchiyama I."/>
            <person name="Ito T."/>
            <person name="Fujiyama A."/>
            <person name="Inagaki F."/>
            <person name="Takami H."/>
        </authorList>
    </citation>
    <scope>NUCLEOTIDE SEQUENCE</scope>
    <source>
        <strain evidence="6">Expedition CK06-06</strain>
    </source>
</reference>
<dbReference type="PROSITE" id="PS01234">
    <property type="entry name" value="GATB"/>
    <property type="match status" value="1"/>
</dbReference>
<dbReference type="EMBL" id="BART01019755">
    <property type="protein sequence ID" value="GAG95842.1"/>
    <property type="molecule type" value="Genomic_DNA"/>
</dbReference>
<keyword evidence="3" id="KW-0067">ATP-binding</keyword>
<dbReference type="GO" id="GO:0005524">
    <property type="term" value="F:ATP binding"/>
    <property type="evidence" value="ECO:0007669"/>
    <property type="project" value="UniProtKB-KW"/>
</dbReference>
<dbReference type="Pfam" id="PF02934">
    <property type="entry name" value="GatB_N"/>
    <property type="match status" value="1"/>
</dbReference>
<name>X1CS97_9ZZZZ</name>
<feature type="domain" description="Aspartyl/Glutamyl-tRNA(Gln) amidotransferase subunit B/E catalytic" evidence="5">
    <location>
        <begin position="1"/>
        <end position="275"/>
    </location>
</feature>
<organism evidence="6">
    <name type="scientific">marine sediment metagenome</name>
    <dbReference type="NCBI Taxonomy" id="412755"/>
    <lineage>
        <taxon>unclassified sequences</taxon>
        <taxon>metagenomes</taxon>
        <taxon>ecological metagenomes</taxon>
    </lineage>
</organism>
<evidence type="ECO:0000256" key="2">
    <source>
        <dbReference type="ARBA" id="ARBA00022741"/>
    </source>
</evidence>
<proteinExistence type="predicted"/>
<dbReference type="NCBIfam" id="TIGR00133">
    <property type="entry name" value="gatB"/>
    <property type="match status" value="1"/>
</dbReference>
<accession>X1CS97</accession>
<keyword evidence="4" id="KW-0648">Protein biosynthesis</keyword>
<evidence type="ECO:0000313" key="6">
    <source>
        <dbReference type="EMBL" id="GAG95842.1"/>
    </source>
</evidence>
<keyword evidence="2" id="KW-0547">Nucleotide-binding</keyword>
<dbReference type="GO" id="GO:0070681">
    <property type="term" value="P:glutaminyl-tRNAGln biosynthesis via transamidation"/>
    <property type="evidence" value="ECO:0007669"/>
    <property type="project" value="TreeGrafter"/>
</dbReference>
<dbReference type="InterPro" id="IPR004413">
    <property type="entry name" value="GatB"/>
</dbReference>
<keyword evidence="1" id="KW-0436">Ligase</keyword>
<dbReference type="PANTHER" id="PTHR11659:SF0">
    <property type="entry name" value="GLUTAMYL-TRNA(GLN) AMIDOTRANSFERASE SUBUNIT B, MITOCHONDRIAL"/>
    <property type="match status" value="1"/>
</dbReference>
<feature type="non-terminal residue" evidence="6">
    <location>
        <position position="294"/>
    </location>
</feature>
<dbReference type="InterPro" id="IPR014746">
    <property type="entry name" value="Gln_synth/guanido_kin_cat_dom"/>
</dbReference>
<dbReference type="SUPFAM" id="SSF55931">
    <property type="entry name" value="Glutamine synthetase/guanido kinase"/>
    <property type="match status" value="1"/>
</dbReference>
<evidence type="ECO:0000259" key="5">
    <source>
        <dbReference type="Pfam" id="PF02934"/>
    </source>
</evidence>
<evidence type="ECO:0000256" key="1">
    <source>
        <dbReference type="ARBA" id="ARBA00022598"/>
    </source>
</evidence>